<dbReference type="OMA" id="CEQQDMI"/>
<evidence type="ECO:0000313" key="3">
    <source>
        <dbReference type="Proteomes" id="UP000220158"/>
    </source>
</evidence>
<protein>
    <submittedName>
        <fullName evidence="2">Fam-h protein</fullName>
    </submittedName>
</protein>
<keyword evidence="1" id="KW-0472">Membrane</keyword>
<evidence type="ECO:0000313" key="2">
    <source>
        <dbReference type="EMBL" id="CRG84083.1"/>
    </source>
</evidence>
<dbReference type="VEuPathDB" id="PlasmoDB:PRELSG_0018000"/>
<dbReference type="KEGG" id="prel:PRELSG_0018000"/>
<proteinExistence type="predicted"/>
<accession>A0A1J1GJW1</accession>
<keyword evidence="1" id="KW-1133">Transmembrane helix</keyword>
<feature type="transmembrane region" description="Helical" evidence="1">
    <location>
        <begin position="46"/>
        <end position="63"/>
    </location>
</feature>
<dbReference type="EMBL" id="CVMU01000023">
    <property type="protein sequence ID" value="CRG84083.1"/>
    <property type="molecule type" value="Genomic_DNA"/>
</dbReference>
<dbReference type="Proteomes" id="UP000220158">
    <property type="component" value="Unassembled WGS sequence"/>
</dbReference>
<keyword evidence="1" id="KW-0812">Transmembrane</keyword>
<gene>
    <name evidence="2" type="ORF">PRELSG_0018000</name>
</gene>
<reference evidence="2 3" key="1">
    <citation type="submission" date="2015-04" db="EMBL/GenBank/DDBJ databases">
        <authorList>
            <consortium name="Pathogen Informatics"/>
        </authorList>
    </citation>
    <scope>NUCLEOTIDE SEQUENCE [LARGE SCALE GENOMIC DNA]</scope>
    <source>
        <strain evidence="2 3">SGS1</strain>
    </source>
</reference>
<dbReference type="AlphaFoldDB" id="A0A1J1GJW1"/>
<organism evidence="2 3">
    <name type="scientific">Plasmodium relictum</name>
    <dbReference type="NCBI Taxonomy" id="85471"/>
    <lineage>
        <taxon>Eukaryota</taxon>
        <taxon>Sar</taxon>
        <taxon>Alveolata</taxon>
        <taxon>Apicomplexa</taxon>
        <taxon>Aconoidasida</taxon>
        <taxon>Haemosporida</taxon>
        <taxon>Plasmodiidae</taxon>
        <taxon>Plasmodium</taxon>
        <taxon>Plasmodium (Haemamoeba)</taxon>
    </lineage>
</organism>
<feature type="transmembrane region" description="Helical" evidence="1">
    <location>
        <begin position="164"/>
        <end position="184"/>
    </location>
</feature>
<feature type="transmembrane region" description="Helical" evidence="1">
    <location>
        <begin position="196"/>
        <end position="214"/>
    </location>
</feature>
<dbReference type="GeneID" id="39734106"/>
<evidence type="ECO:0000256" key="1">
    <source>
        <dbReference type="SAM" id="Phobius"/>
    </source>
</evidence>
<name>A0A1J1GJW1_PLARL</name>
<sequence>MNRKNKIIFISNFRMHPRYYSYVTKGFNDTYVSTLKIYNKRGKKKILYFLIKFFILTLSIWILQCSNNWDSCKSWNYKNKLNNISDLGYGRSLAECSDTTKQTKSELKFCEQQDMIEEHLEVWDKQSQIDENVDVEQGSEIETKEKNKKVKFKERILDKCKNNLKLASLFLSISLLLSSFSLYLVEIFTDEYIENIKLFLFTLSFLITSTVLTYERIEIKYKNKS</sequence>
<keyword evidence="3" id="KW-1185">Reference proteome</keyword>
<dbReference type="RefSeq" id="XP_028531040.1">
    <property type="nucleotide sequence ID" value="XM_028676111.1"/>
</dbReference>